<evidence type="ECO:0000313" key="3">
    <source>
        <dbReference type="RefSeq" id="XP_013418046.2"/>
    </source>
</evidence>
<dbReference type="KEGG" id="lak:106179082"/>
<reference evidence="3" key="1">
    <citation type="submission" date="2025-08" db="UniProtKB">
        <authorList>
            <consortium name="RefSeq"/>
        </authorList>
    </citation>
    <scope>IDENTIFICATION</scope>
    <source>
        <tissue evidence="3">Gonads</tissue>
    </source>
</reference>
<accession>A0A1S3K711</accession>
<dbReference type="PROSITE" id="PS51257">
    <property type="entry name" value="PROKAR_LIPOPROTEIN"/>
    <property type="match status" value="1"/>
</dbReference>
<dbReference type="SUPFAM" id="SSF48726">
    <property type="entry name" value="Immunoglobulin"/>
    <property type="match status" value="1"/>
</dbReference>
<protein>
    <submittedName>
        <fullName evidence="3">Uncharacterized protein LOC106179082</fullName>
    </submittedName>
</protein>
<evidence type="ECO:0000313" key="2">
    <source>
        <dbReference type="Proteomes" id="UP000085678"/>
    </source>
</evidence>
<organism evidence="2 3">
    <name type="scientific">Lingula anatina</name>
    <name type="common">Brachiopod</name>
    <name type="synonym">Lingula unguis</name>
    <dbReference type="NCBI Taxonomy" id="7574"/>
    <lineage>
        <taxon>Eukaryota</taxon>
        <taxon>Metazoa</taxon>
        <taxon>Spiralia</taxon>
        <taxon>Lophotrochozoa</taxon>
        <taxon>Brachiopoda</taxon>
        <taxon>Linguliformea</taxon>
        <taxon>Lingulata</taxon>
        <taxon>Lingulida</taxon>
        <taxon>Linguloidea</taxon>
        <taxon>Lingulidae</taxon>
        <taxon>Lingula</taxon>
    </lineage>
</organism>
<feature type="chain" id="PRO_5015189947" evidence="1">
    <location>
        <begin position="25"/>
        <end position="393"/>
    </location>
</feature>
<dbReference type="Proteomes" id="UP000085678">
    <property type="component" value="Unplaced"/>
</dbReference>
<evidence type="ECO:0000256" key="1">
    <source>
        <dbReference type="SAM" id="SignalP"/>
    </source>
</evidence>
<keyword evidence="2" id="KW-1185">Reference proteome</keyword>
<keyword evidence="1" id="KW-0732">Signal</keyword>
<name>A0A1S3K711_LINAN</name>
<dbReference type="GeneID" id="106179082"/>
<dbReference type="RefSeq" id="XP_013418046.2">
    <property type="nucleotide sequence ID" value="XM_013562592.2"/>
</dbReference>
<dbReference type="InterPro" id="IPR036179">
    <property type="entry name" value="Ig-like_dom_sf"/>
</dbReference>
<dbReference type="AlphaFoldDB" id="A0A1S3K711"/>
<sequence>MVHSKMNSLLLTLAMCLIIGCSWAGDFTPLRVRVDRAVVGDPCTVTLEYEASAHPLFSFRATLPSEKLISAKGAPGMVVSDNFSNGHGILQLRIAEVKREQITWDSPFQILAKFFGDNYYWKITFKFRGQEEEQVLEIPDIDYNERPPKQIKFRLGKPFSLKCGFKVNGTFDYAGAVWRKFNSLQFSNATREEKRNNLNYRPDRKKDSNGVLHVVNSDNFDSPSAADQCMWQCTAAVKMYFTIGRTAQMVFLLVHIISTTDVSLEDAPPSFPVFATPIPQLTVFPDFPASPTYPRGVLDVYGPRFEKPWFLVFYCYGYGAPNLRISLFRNDTLVTRETAPNINQLSLKTSDFTDRMMYSVDCTELDKCRGQFRCVANNGAGDTQTTPTWVIKE</sequence>
<feature type="signal peptide" evidence="1">
    <location>
        <begin position="1"/>
        <end position="24"/>
    </location>
</feature>
<dbReference type="InParanoid" id="A0A1S3K711"/>
<gene>
    <name evidence="3" type="primary">LOC106179082</name>
</gene>
<proteinExistence type="predicted"/>